<evidence type="ECO:0000256" key="1">
    <source>
        <dbReference type="SAM" id="MobiDB-lite"/>
    </source>
</evidence>
<organism evidence="2 3">
    <name type="scientific">Saccharopolyspora griseoalba</name>
    <dbReference type="NCBI Taxonomy" id="1431848"/>
    <lineage>
        <taxon>Bacteria</taxon>
        <taxon>Bacillati</taxon>
        <taxon>Actinomycetota</taxon>
        <taxon>Actinomycetes</taxon>
        <taxon>Pseudonocardiales</taxon>
        <taxon>Pseudonocardiaceae</taxon>
        <taxon>Saccharopolyspora</taxon>
    </lineage>
</organism>
<protein>
    <submittedName>
        <fullName evidence="2">Uncharacterized protein</fullName>
    </submittedName>
</protein>
<proteinExistence type="predicted"/>
<feature type="region of interest" description="Disordered" evidence="1">
    <location>
        <begin position="63"/>
        <end position="97"/>
    </location>
</feature>
<keyword evidence="3" id="KW-1185">Reference proteome</keyword>
<evidence type="ECO:0000313" key="3">
    <source>
        <dbReference type="Proteomes" id="UP001596504"/>
    </source>
</evidence>
<dbReference type="RefSeq" id="WP_380669566.1">
    <property type="nucleotide sequence ID" value="NZ_JBHTCJ010000008.1"/>
</dbReference>
<accession>A0ABW2LNY1</accession>
<sequence length="97" mass="10499">MTSTTTELADFQRVLGQLRSSANALRARYGDDPAVRRIQNDLERLDIDAAELAAVVPAPRRETGVGQGEVVMVPDTPYDPSLWEDADDEGIGGQGRS</sequence>
<dbReference type="EMBL" id="JBHTCJ010000008">
    <property type="protein sequence ID" value="MFC7343048.1"/>
    <property type="molecule type" value="Genomic_DNA"/>
</dbReference>
<dbReference type="Proteomes" id="UP001596504">
    <property type="component" value="Unassembled WGS sequence"/>
</dbReference>
<name>A0ABW2LNY1_9PSEU</name>
<comment type="caution">
    <text evidence="2">The sequence shown here is derived from an EMBL/GenBank/DDBJ whole genome shotgun (WGS) entry which is preliminary data.</text>
</comment>
<gene>
    <name evidence="2" type="ORF">ACFQRI_16715</name>
</gene>
<evidence type="ECO:0000313" key="2">
    <source>
        <dbReference type="EMBL" id="MFC7343048.1"/>
    </source>
</evidence>
<reference evidence="3" key="1">
    <citation type="journal article" date="2019" name="Int. J. Syst. Evol. Microbiol.">
        <title>The Global Catalogue of Microorganisms (GCM) 10K type strain sequencing project: providing services to taxonomists for standard genome sequencing and annotation.</title>
        <authorList>
            <consortium name="The Broad Institute Genomics Platform"/>
            <consortium name="The Broad Institute Genome Sequencing Center for Infectious Disease"/>
            <person name="Wu L."/>
            <person name="Ma J."/>
        </authorList>
    </citation>
    <scope>NUCLEOTIDE SEQUENCE [LARGE SCALE GENOMIC DNA]</scope>
    <source>
        <strain evidence="3">WLHS5</strain>
    </source>
</reference>